<feature type="compositionally biased region" description="Basic residues" evidence="1">
    <location>
        <begin position="32"/>
        <end position="47"/>
    </location>
</feature>
<sequence>MKGIYIAALAVFLCCHILLVQSSDTPGAGGKGKNKGKNSGKKVKPSAKKNGAPSFSGVDSAAESQGVPMLATDNSDINPFVISELTADQESAGDQPPIVTQSPALQPGKGKGNKSKSGKNKGGSSKPMKAADKGGANSKNKGKQGAKKPSGNKSKTGSKKSN</sequence>
<feature type="signal peptide" evidence="2">
    <location>
        <begin position="1"/>
        <end position="22"/>
    </location>
</feature>
<keyword evidence="4" id="KW-1185">Reference proteome</keyword>
<protein>
    <submittedName>
        <fullName evidence="3">Uncharacterized protein</fullName>
    </submittedName>
</protein>
<name>A0ABD3XNU5_SINWO</name>
<dbReference type="EMBL" id="JBJQND010000002">
    <property type="protein sequence ID" value="KAL3887281.1"/>
    <property type="molecule type" value="Genomic_DNA"/>
</dbReference>
<evidence type="ECO:0000313" key="3">
    <source>
        <dbReference type="EMBL" id="KAL3887281.1"/>
    </source>
</evidence>
<keyword evidence="2" id="KW-0732">Signal</keyword>
<proteinExistence type="predicted"/>
<dbReference type="AlphaFoldDB" id="A0ABD3XNU5"/>
<feature type="region of interest" description="Disordered" evidence="1">
    <location>
        <begin position="23"/>
        <end position="162"/>
    </location>
</feature>
<gene>
    <name evidence="3" type="ORF">ACJMK2_027224</name>
</gene>
<reference evidence="3 4" key="1">
    <citation type="submission" date="2024-11" db="EMBL/GenBank/DDBJ databases">
        <title>Chromosome-level genome assembly of the freshwater bivalve Anodonta woodiana.</title>
        <authorList>
            <person name="Chen X."/>
        </authorList>
    </citation>
    <scope>NUCLEOTIDE SEQUENCE [LARGE SCALE GENOMIC DNA]</scope>
    <source>
        <strain evidence="3">MN2024</strain>
        <tissue evidence="3">Gills</tissue>
    </source>
</reference>
<evidence type="ECO:0000256" key="2">
    <source>
        <dbReference type="SAM" id="SignalP"/>
    </source>
</evidence>
<dbReference type="Proteomes" id="UP001634394">
    <property type="component" value="Unassembled WGS sequence"/>
</dbReference>
<feature type="chain" id="PRO_5044822819" evidence="2">
    <location>
        <begin position="23"/>
        <end position="162"/>
    </location>
</feature>
<evidence type="ECO:0000313" key="4">
    <source>
        <dbReference type="Proteomes" id="UP001634394"/>
    </source>
</evidence>
<comment type="caution">
    <text evidence="3">The sequence shown here is derived from an EMBL/GenBank/DDBJ whole genome shotgun (WGS) entry which is preliminary data.</text>
</comment>
<organism evidence="3 4">
    <name type="scientific">Sinanodonta woodiana</name>
    <name type="common">Chinese pond mussel</name>
    <name type="synonym">Anodonta woodiana</name>
    <dbReference type="NCBI Taxonomy" id="1069815"/>
    <lineage>
        <taxon>Eukaryota</taxon>
        <taxon>Metazoa</taxon>
        <taxon>Spiralia</taxon>
        <taxon>Lophotrochozoa</taxon>
        <taxon>Mollusca</taxon>
        <taxon>Bivalvia</taxon>
        <taxon>Autobranchia</taxon>
        <taxon>Heteroconchia</taxon>
        <taxon>Palaeoheterodonta</taxon>
        <taxon>Unionida</taxon>
        <taxon>Unionoidea</taxon>
        <taxon>Unionidae</taxon>
        <taxon>Unioninae</taxon>
        <taxon>Sinanodonta</taxon>
    </lineage>
</organism>
<accession>A0ABD3XNU5</accession>
<evidence type="ECO:0000256" key="1">
    <source>
        <dbReference type="SAM" id="MobiDB-lite"/>
    </source>
</evidence>